<sequence length="367" mass="40161">MFVLDSHCDTPSQILRLRDVGIDNARGHVDFPKMRRGGVDGAFFALYTPASLAPEQATSKAFELLAGMYDALDANRDSAALALTSSQALENQEKGLLSVFLGLENGAPVQHSLSMLRQFYRAGVRYMTLVHSADNAICDSCASKEKTWHGLSPFGRQVIAEMNRLGMLIDVSHASDETFYDVISCSEVPVVATHSCCRALASHPRNMTDGMLRALASNGGVIQINFYPVFLDDGFAEVLRSSGIEEKGESVEKAFIEDPSDPQKRLAWYGIQDELMSLPRPSYRRIVDHIDHAVEVAGIDHVGIGSDFDGIEVTPDGLEDISMMPLVFDEMRARGYSEQDIAKVAGGNFLRVMDEVQAKAGSQSCLF</sequence>
<protein>
    <submittedName>
        <fullName evidence="1">Dipeptidase</fullName>
    </submittedName>
</protein>
<organism evidence="1 2">
    <name type="scientific">Candidatus Cryptobacteroides merdavium</name>
    <dbReference type="NCBI Taxonomy" id="2840769"/>
    <lineage>
        <taxon>Bacteria</taxon>
        <taxon>Pseudomonadati</taxon>
        <taxon>Bacteroidota</taxon>
        <taxon>Bacteroidia</taxon>
        <taxon>Bacteroidales</taxon>
        <taxon>Candidatus Cryptobacteroides</taxon>
    </lineage>
</organism>
<dbReference type="Proteomes" id="UP000823619">
    <property type="component" value="Unassembled WGS sequence"/>
</dbReference>
<dbReference type="SUPFAM" id="SSF51556">
    <property type="entry name" value="Metallo-dependent hydrolases"/>
    <property type="match status" value="1"/>
</dbReference>
<dbReference type="Pfam" id="PF01244">
    <property type="entry name" value="Peptidase_M19"/>
    <property type="match status" value="1"/>
</dbReference>
<dbReference type="EMBL" id="JADIMO010000044">
    <property type="protein sequence ID" value="MBO8444853.1"/>
    <property type="molecule type" value="Genomic_DNA"/>
</dbReference>
<dbReference type="PROSITE" id="PS51365">
    <property type="entry name" value="RENAL_DIPEPTIDASE_2"/>
    <property type="match status" value="1"/>
</dbReference>
<name>A0A9D9ECC5_9BACT</name>
<evidence type="ECO:0000313" key="2">
    <source>
        <dbReference type="Proteomes" id="UP000823619"/>
    </source>
</evidence>
<dbReference type="CDD" id="cd01301">
    <property type="entry name" value="rDP_like"/>
    <property type="match status" value="1"/>
</dbReference>
<dbReference type="GO" id="GO:0070573">
    <property type="term" value="F:metallodipeptidase activity"/>
    <property type="evidence" value="ECO:0007669"/>
    <property type="project" value="InterPro"/>
</dbReference>
<dbReference type="InterPro" id="IPR032466">
    <property type="entry name" value="Metal_Hydrolase"/>
</dbReference>
<dbReference type="InterPro" id="IPR008257">
    <property type="entry name" value="Pept_M19"/>
</dbReference>
<reference evidence="1" key="1">
    <citation type="submission" date="2020-10" db="EMBL/GenBank/DDBJ databases">
        <authorList>
            <person name="Gilroy R."/>
        </authorList>
    </citation>
    <scope>NUCLEOTIDE SEQUENCE</scope>
    <source>
        <strain evidence="1">D5-748</strain>
    </source>
</reference>
<dbReference type="PANTHER" id="PTHR10443">
    <property type="entry name" value="MICROSOMAL DIPEPTIDASE"/>
    <property type="match status" value="1"/>
</dbReference>
<dbReference type="GO" id="GO:0006508">
    <property type="term" value="P:proteolysis"/>
    <property type="evidence" value="ECO:0007669"/>
    <property type="project" value="InterPro"/>
</dbReference>
<comment type="caution">
    <text evidence="1">The sequence shown here is derived from an EMBL/GenBank/DDBJ whole genome shotgun (WGS) entry which is preliminary data.</text>
</comment>
<dbReference type="AlphaFoldDB" id="A0A9D9ECC5"/>
<accession>A0A9D9ECC5</accession>
<gene>
    <name evidence="1" type="ORF">IAC23_04045</name>
</gene>
<proteinExistence type="predicted"/>
<dbReference type="PANTHER" id="PTHR10443:SF12">
    <property type="entry name" value="DIPEPTIDASE"/>
    <property type="match status" value="1"/>
</dbReference>
<evidence type="ECO:0000313" key="1">
    <source>
        <dbReference type="EMBL" id="MBO8444853.1"/>
    </source>
</evidence>
<reference evidence="1" key="2">
    <citation type="journal article" date="2021" name="PeerJ">
        <title>Extensive microbial diversity within the chicken gut microbiome revealed by metagenomics and culture.</title>
        <authorList>
            <person name="Gilroy R."/>
            <person name="Ravi A."/>
            <person name="Getino M."/>
            <person name="Pursley I."/>
            <person name="Horton D.L."/>
            <person name="Alikhan N.F."/>
            <person name="Baker D."/>
            <person name="Gharbi K."/>
            <person name="Hall N."/>
            <person name="Watson M."/>
            <person name="Adriaenssens E.M."/>
            <person name="Foster-Nyarko E."/>
            <person name="Jarju S."/>
            <person name="Secka A."/>
            <person name="Antonio M."/>
            <person name="Oren A."/>
            <person name="Chaudhuri R.R."/>
            <person name="La Ragione R."/>
            <person name="Hildebrand F."/>
            <person name="Pallen M.J."/>
        </authorList>
    </citation>
    <scope>NUCLEOTIDE SEQUENCE</scope>
    <source>
        <strain evidence="1">D5-748</strain>
    </source>
</reference>
<dbReference type="Gene3D" id="3.20.20.140">
    <property type="entry name" value="Metal-dependent hydrolases"/>
    <property type="match status" value="1"/>
</dbReference>